<protein>
    <submittedName>
        <fullName evidence="2">Uncharacterized protein</fullName>
    </submittedName>
</protein>
<feature type="signal peptide" evidence="1">
    <location>
        <begin position="1"/>
        <end position="27"/>
    </location>
</feature>
<dbReference type="EMBL" id="JACXYU010000004">
    <property type="protein sequence ID" value="MBD3932134.1"/>
    <property type="molecule type" value="Genomic_DNA"/>
</dbReference>
<evidence type="ECO:0000313" key="3">
    <source>
        <dbReference type="Proteomes" id="UP000632289"/>
    </source>
</evidence>
<organism evidence="2 3">
    <name type="scientific">Streptomyces chumphonensis</name>
    <dbReference type="NCBI Taxonomy" id="1214925"/>
    <lineage>
        <taxon>Bacteria</taxon>
        <taxon>Bacillati</taxon>
        <taxon>Actinomycetota</taxon>
        <taxon>Actinomycetes</taxon>
        <taxon>Kitasatosporales</taxon>
        <taxon>Streptomycetaceae</taxon>
        <taxon>Streptomyces</taxon>
    </lineage>
</organism>
<name>A0A927F0R9_9ACTN</name>
<feature type="chain" id="PRO_5037119214" evidence="1">
    <location>
        <begin position="28"/>
        <end position="68"/>
    </location>
</feature>
<dbReference type="AlphaFoldDB" id="A0A927F0R9"/>
<dbReference type="RefSeq" id="WP_191209426.1">
    <property type="nucleotide sequence ID" value="NZ_BAABKL010000050.1"/>
</dbReference>
<dbReference type="Proteomes" id="UP000632289">
    <property type="component" value="Unassembled WGS sequence"/>
</dbReference>
<evidence type="ECO:0000256" key="1">
    <source>
        <dbReference type="SAM" id="SignalP"/>
    </source>
</evidence>
<proteinExistence type="predicted"/>
<dbReference type="PROSITE" id="PS51257">
    <property type="entry name" value="PROKAR_LIPOPROTEIN"/>
    <property type="match status" value="1"/>
</dbReference>
<gene>
    <name evidence="2" type="ORF">IF129_11295</name>
</gene>
<accession>A0A927F0R9</accession>
<keyword evidence="3" id="KW-1185">Reference proteome</keyword>
<comment type="caution">
    <text evidence="2">The sequence shown here is derived from an EMBL/GenBank/DDBJ whole genome shotgun (WGS) entry which is preliminary data.</text>
</comment>
<keyword evidence="1" id="KW-0732">Signal</keyword>
<sequence length="68" mass="6868">MTRIRTLAAATAIAAFGVMAGAGTAAACDRGGDAYETEITTVVNACNSYGDQYGLINLSGGNVCVDFD</sequence>
<evidence type="ECO:0000313" key="2">
    <source>
        <dbReference type="EMBL" id="MBD3932134.1"/>
    </source>
</evidence>
<reference evidence="2" key="1">
    <citation type="submission" date="2020-09" db="EMBL/GenBank/DDBJ databases">
        <title>Secondary metabolite and genome analysis of marine Streptomyces chumphonensis KK1-2T.</title>
        <authorList>
            <person name="Phongsopitanun W."/>
            <person name="Kanchanasin P."/>
            <person name="Pittayakhajonwut P."/>
            <person name="Suwanborirux K."/>
            <person name="Tanasupawat S."/>
        </authorList>
    </citation>
    <scope>NUCLEOTIDE SEQUENCE</scope>
    <source>
        <strain evidence="2">KK1-2</strain>
    </source>
</reference>